<proteinExistence type="predicted"/>
<keyword evidence="4" id="KW-1185">Reference proteome</keyword>
<gene>
    <name evidence="2" type="ORF">FLT43_07130</name>
    <name evidence="1" type="ORF">M5W83_17865</name>
</gene>
<organism evidence="2 3">
    <name type="scientific">Paenibacillus thiaminolyticus</name>
    <name type="common">Bacillus thiaminolyticus</name>
    <dbReference type="NCBI Taxonomy" id="49283"/>
    <lineage>
        <taxon>Bacteria</taxon>
        <taxon>Bacillati</taxon>
        <taxon>Bacillota</taxon>
        <taxon>Bacilli</taxon>
        <taxon>Bacillales</taxon>
        <taxon>Paenibacillaceae</taxon>
        <taxon>Paenibacillus</taxon>
    </lineage>
</organism>
<reference evidence="1 4" key="2">
    <citation type="submission" date="2022-05" db="EMBL/GenBank/DDBJ databases">
        <title>Genome Sequencing of Bee-Associated Microbes.</title>
        <authorList>
            <person name="Dunlap C."/>
        </authorList>
    </citation>
    <scope>NUCLEOTIDE SEQUENCE [LARGE SCALE GENOMIC DNA]</scope>
    <source>
        <strain evidence="1 4">NRRL B-14613</strain>
    </source>
</reference>
<name>A0AAP9J0Q1_PANTH</name>
<reference evidence="2 3" key="1">
    <citation type="submission" date="2019-07" db="EMBL/GenBank/DDBJ databases">
        <title>Paenibacillus thiaminolyticus NRRL B-4156.</title>
        <authorList>
            <person name="Hehnly C."/>
            <person name="Zhang L."/>
        </authorList>
    </citation>
    <scope>NUCLEOTIDE SEQUENCE [LARGE SCALE GENOMIC DNA]</scope>
    <source>
        <strain evidence="2 3">NRRL B-4156</strain>
    </source>
</reference>
<dbReference type="Proteomes" id="UP000315377">
    <property type="component" value="Chromosome"/>
</dbReference>
<accession>A0AAP9J0Q1</accession>
<dbReference type="RefSeq" id="WP_087442361.1">
    <property type="nucleotide sequence ID" value="NZ_CABMNB010000025.1"/>
</dbReference>
<dbReference type="EMBL" id="JAMDMM010000032">
    <property type="protein sequence ID" value="MCY9609014.1"/>
    <property type="molecule type" value="Genomic_DNA"/>
</dbReference>
<dbReference type="GeneID" id="76995749"/>
<evidence type="ECO:0000313" key="1">
    <source>
        <dbReference type="EMBL" id="MCY9609014.1"/>
    </source>
</evidence>
<evidence type="ECO:0000313" key="2">
    <source>
        <dbReference type="EMBL" id="QDM43310.1"/>
    </source>
</evidence>
<dbReference type="Proteomes" id="UP001209276">
    <property type="component" value="Unassembled WGS sequence"/>
</dbReference>
<protein>
    <submittedName>
        <fullName evidence="2">Uncharacterized protein</fullName>
    </submittedName>
</protein>
<evidence type="ECO:0000313" key="3">
    <source>
        <dbReference type="Proteomes" id="UP000315377"/>
    </source>
</evidence>
<evidence type="ECO:0000313" key="4">
    <source>
        <dbReference type="Proteomes" id="UP001209276"/>
    </source>
</evidence>
<dbReference type="AlphaFoldDB" id="A0AAP9J0Q1"/>
<sequence>MKFIQNVDLELAIRYAGTEDTIEDFRYVFAGGEMNGAAGTEPGVKNAKYIFGHKWQVIGQRKIEEPLSITIGWNGQEEKIELTSRQK</sequence>
<dbReference type="EMBL" id="CP041405">
    <property type="protein sequence ID" value="QDM43310.1"/>
    <property type="molecule type" value="Genomic_DNA"/>
</dbReference>